<name>A0AAW0CXL6_9AGAR</name>
<keyword evidence="3" id="KW-0547">Nucleotide-binding</keyword>
<evidence type="ECO:0000256" key="2">
    <source>
        <dbReference type="ARBA" id="ARBA00022679"/>
    </source>
</evidence>
<organism evidence="6 7">
    <name type="scientific">Paramarasmius palmivorus</name>
    <dbReference type="NCBI Taxonomy" id="297713"/>
    <lineage>
        <taxon>Eukaryota</taxon>
        <taxon>Fungi</taxon>
        <taxon>Dikarya</taxon>
        <taxon>Basidiomycota</taxon>
        <taxon>Agaricomycotina</taxon>
        <taxon>Agaricomycetes</taxon>
        <taxon>Agaricomycetidae</taxon>
        <taxon>Agaricales</taxon>
        <taxon>Marasmiineae</taxon>
        <taxon>Marasmiaceae</taxon>
        <taxon>Paramarasmius</taxon>
    </lineage>
</organism>
<proteinExistence type="inferred from homology"/>
<dbReference type="AlphaFoldDB" id="A0AAW0CXL6"/>
<dbReference type="GO" id="GO:0052381">
    <property type="term" value="F:tRNA dimethylallyltransferase activity"/>
    <property type="evidence" value="ECO:0007669"/>
    <property type="project" value="UniProtKB-EC"/>
</dbReference>
<reference evidence="6 7" key="1">
    <citation type="submission" date="2024-01" db="EMBL/GenBank/DDBJ databases">
        <title>A draft genome for a cacao thread blight-causing isolate of Paramarasmius palmivorus.</title>
        <authorList>
            <person name="Baruah I.K."/>
            <person name="Bukari Y."/>
            <person name="Amoako-Attah I."/>
            <person name="Meinhardt L.W."/>
            <person name="Bailey B.A."/>
            <person name="Cohen S.P."/>
        </authorList>
    </citation>
    <scope>NUCLEOTIDE SEQUENCE [LARGE SCALE GENOMIC DNA]</scope>
    <source>
        <strain evidence="6 7">GH-12</strain>
    </source>
</reference>
<gene>
    <name evidence="6" type="primary">tit1</name>
    <name evidence="6" type="ORF">VNI00_008387</name>
</gene>
<dbReference type="Pfam" id="PF01715">
    <property type="entry name" value="IPPT"/>
    <property type="match status" value="1"/>
</dbReference>
<dbReference type="Gene3D" id="3.40.50.300">
    <property type="entry name" value="P-loop containing nucleotide triphosphate hydrolases"/>
    <property type="match status" value="1"/>
</dbReference>
<dbReference type="Gene3D" id="3.30.160.60">
    <property type="entry name" value="Classic Zinc Finger"/>
    <property type="match status" value="1"/>
</dbReference>
<sequence>MAFRPLIAICGTTGVGKSNLAIEIALSFSHFKNLPWKGARIINADAMQVYAGMDIITNKVPLSERQGIEHLLMGFKSPTEQYVVGQWVRDALKAVEDAHNENHVPIVVGGTSYWIQHLLFPNRLVRDMATEESAGKHTSTMSEDLTRLISSLPSELLDLFNSLPDPAPDADTDPEAAYALYKLLKVVDPFVAERWHWKDTRKVLRSLRIIRETGRRPSEMIDEQSRDHVRPRFNTLCFWVYADPEVLRPRLDLRIDKMVERGMLNEVRSLREMTASNHEGNGGSDFTFGVFQSIGYREFHRYLSLQNPTEKDYQTALDNMKTSTRQYAKKQVSWLRNKLLPALYASNVEGDLSHTYLLDATDLANWNANVQDPALQITNAFLVRKPLPDPYSICDTANTMLRVEPKPTDPSAVLLARRKVICPECTIDPSQPFMVEEGKEWSDHLTSRAHKYSIRKRTQASRIEMYKRRGSQASPIKPNPEVDISTSLLER</sequence>
<evidence type="ECO:0000256" key="5">
    <source>
        <dbReference type="SAM" id="MobiDB-lite"/>
    </source>
</evidence>
<dbReference type="GO" id="GO:0006400">
    <property type="term" value="P:tRNA modification"/>
    <property type="evidence" value="ECO:0007669"/>
    <property type="project" value="TreeGrafter"/>
</dbReference>
<evidence type="ECO:0000313" key="7">
    <source>
        <dbReference type="Proteomes" id="UP001383192"/>
    </source>
</evidence>
<evidence type="ECO:0000256" key="3">
    <source>
        <dbReference type="ARBA" id="ARBA00022741"/>
    </source>
</evidence>
<keyword evidence="4" id="KW-0067">ATP-binding</keyword>
<dbReference type="SUPFAM" id="SSF52540">
    <property type="entry name" value="P-loop containing nucleoside triphosphate hydrolases"/>
    <property type="match status" value="1"/>
</dbReference>
<dbReference type="Gene3D" id="1.10.20.140">
    <property type="match status" value="1"/>
</dbReference>
<evidence type="ECO:0000256" key="1">
    <source>
        <dbReference type="ARBA" id="ARBA00005842"/>
    </source>
</evidence>
<keyword evidence="2 6" id="KW-0808">Transferase</keyword>
<dbReference type="InterPro" id="IPR027417">
    <property type="entry name" value="P-loop_NTPase"/>
</dbReference>
<dbReference type="GO" id="GO:0005739">
    <property type="term" value="C:mitochondrion"/>
    <property type="evidence" value="ECO:0007669"/>
    <property type="project" value="TreeGrafter"/>
</dbReference>
<evidence type="ECO:0000256" key="4">
    <source>
        <dbReference type="ARBA" id="ARBA00022840"/>
    </source>
</evidence>
<dbReference type="PANTHER" id="PTHR11088:SF89">
    <property type="entry name" value="TRNA DIMETHYLALLYLTRANSFERASE"/>
    <property type="match status" value="1"/>
</dbReference>
<dbReference type="EMBL" id="JAYKXP010000028">
    <property type="protein sequence ID" value="KAK7043775.1"/>
    <property type="molecule type" value="Genomic_DNA"/>
</dbReference>
<dbReference type="Proteomes" id="UP001383192">
    <property type="component" value="Unassembled WGS sequence"/>
</dbReference>
<dbReference type="EC" id="2.5.1.75" evidence="6"/>
<comment type="similarity">
    <text evidence="1">Belongs to the IPP transferase family.</text>
</comment>
<accession>A0AAW0CXL6</accession>
<evidence type="ECO:0000313" key="6">
    <source>
        <dbReference type="EMBL" id="KAK7043775.1"/>
    </source>
</evidence>
<comment type="caution">
    <text evidence="6">The sequence shown here is derived from an EMBL/GenBank/DDBJ whole genome shotgun (WGS) entry which is preliminary data.</text>
</comment>
<keyword evidence="7" id="KW-1185">Reference proteome</keyword>
<dbReference type="HAMAP" id="MF_00185">
    <property type="entry name" value="IPP_trans"/>
    <property type="match status" value="1"/>
</dbReference>
<feature type="region of interest" description="Disordered" evidence="5">
    <location>
        <begin position="467"/>
        <end position="491"/>
    </location>
</feature>
<dbReference type="PANTHER" id="PTHR11088">
    <property type="entry name" value="TRNA DIMETHYLALLYLTRANSFERASE"/>
    <property type="match status" value="1"/>
</dbReference>
<dbReference type="GO" id="GO:0005524">
    <property type="term" value="F:ATP binding"/>
    <property type="evidence" value="ECO:0007669"/>
    <property type="project" value="UniProtKB-KW"/>
</dbReference>
<protein>
    <submittedName>
        <fullName evidence="6">tRNA dimethylallyltransferase, mitochondrial</fullName>
        <ecNumber evidence="6">2.5.1.75</ecNumber>
    </submittedName>
</protein>
<dbReference type="InterPro" id="IPR018022">
    <property type="entry name" value="IPT"/>
</dbReference>
<dbReference type="InterPro" id="IPR039657">
    <property type="entry name" value="Dimethylallyltransferase"/>
</dbReference>